<reference evidence="1 2" key="1">
    <citation type="journal article" date="2019" name="Science">
        <title>Social genes are selection hotspots in kin groups of a soil microbe.</title>
        <authorList>
            <person name="Wielgoss S."/>
            <person name="Wolfensberger R."/>
            <person name="Sun L."/>
            <person name="Fiegna F."/>
            <person name="Velicer G.J."/>
        </authorList>
    </citation>
    <scope>NUCLEOTIDE SEQUENCE [LARGE SCALE GENOMIC DNA]</scope>
    <source>
        <strain evidence="1 2">MC3.5.9c15</strain>
    </source>
</reference>
<sequence>MSRIPASATSTLPQTRTFLVKSNLPLLRGLMMVFMAILAGCGGCQSSSSSCSPSQYGTNGCACRTDSASCNAGLVCRSGTCEPCGNEGGACCVNAGTTSCSGTLTCVMEAAGERCRNCGEVGEACCVSSGNSQFCRANAVCVSGSCQSVAAHTCDPNGTVYSVGIQDTNLCARRVVEVRASSPANALQCASASGMLAADETVYEIPNTPITDYELCLESESQGRRTTSVQAFEDYNALRCARWTRCGASDPCTSVTHGACTP</sequence>
<dbReference type="Proteomes" id="UP000320179">
    <property type="component" value="Chromosome"/>
</dbReference>
<protein>
    <submittedName>
        <fullName evidence="1">Uncharacterized protein</fullName>
    </submittedName>
</protein>
<dbReference type="EMBL" id="CP017174">
    <property type="protein sequence ID" value="QDE66047.1"/>
    <property type="molecule type" value="Genomic_DNA"/>
</dbReference>
<evidence type="ECO:0000313" key="2">
    <source>
        <dbReference type="Proteomes" id="UP000320179"/>
    </source>
</evidence>
<gene>
    <name evidence="1" type="ORF">BHS09_02995</name>
</gene>
<organism evidence="1 2">
    <name type="scientific">Myxococcus xanthus</name>
    <dbReference type="NCBI Taxonomy" id="34"/>
    <lineage>
        <taxon>Bacteria</taxon>
        <taxon>Pseudomonadati</taxon>
        <taxon>Myxococcota</taxon>
        <taxon>Myxococcia</taxon>
        <taxon>Myxococcales</taxon>
        <taxon>Cystobacterineae</taxon>
        <taxon>Myxococcaceae</taxon>
        <taxon>Myxococcus</taxon>
    </lineage>
</organism>
<accession>A0AAE6FVN8</accession>
<evidence type="ECO:0000313" key="1">
    <source>
        <dbReference type="EMBL" id="QDE66047.1"/>
    </source>
</evidence>
<proteinExistence type="predicted"/>
<name>A0AAE6FVN8_MYXXA</name>
<dbReference type="AlphaFoldDB" id="A0AAE6FVN8"/>